<sequence>MAKSETTNAGCFSGVLRRMLCTGNVPTYPSENINDSVPNPSELLFKSFPVKKNKPEIQGQTSPGVVARLMGLDSLPADTKWVPKERSQRDSFCRSKSVNFADYMLNFDTADAHHRRVRTSVSFRESPVSFQQQSGDFVVVYLDDKKKTTPKVEMGFGESKQGKVKQRSKKKKELEENNVVHNKISKLKNEPRRKIITPPQENYRNECSGVKLKALKTENRKKAPEKFAKKRKNSHASKKIQLDEKNNNPENTISDSFLDEVYDLLIQHETLFSGEKIRSENGRDYGEMKERNLVEECIELAEQLGKLTEEDLIESYWSCCSKNERKLNLEMFEEISMDFEEPILDLLLNEVISELVEISH</sequence>
<feature type="domain" description="DUF3741" evidence="2">
    <location>
        <begin position="59"/>
        <end position="78"/>
    </location>
</feature>
<protein>
    <recommendedName>
        <fullName evidence="2">DUF3741 domain-containing protein</fullName>
    </recommendedName>
</protein>
<dbReference type="Pfam" id="PF14383">
    <property type="entry name" value="VARLMGL"/>
    <property type="match status" value="1"/>
</dbReference>
<keyword evidence="4" id="KW-1185">Reference proteome</keyword>
<evidence type="ECO:0000259" key="2">
    <source>
        <dbReference type="Pfam" id="PF14383"/>
    </source>
</evidence>
<name>A0A7J6I1L2_CANSA</name>
<feature type="region of interest" description="Disordered" evidence="1">
    <location>
        <begin position="220"/>
        <end position="248"/>
    </location>
</feature>
<gene>
    <name evidence="3" type="ORF">G4B88_001651</name>
</gene>
<dbReference type="Proteomes" id="UP000583929">
    <property type="component" value="Unassembled WGS sequence"/>
</dbReference>
<organism evidence="3 4">
    <name type="scientific">Cannabis sativa</name>
    <name type="common">Hemp</name>
    <name type="synonym">Marijuana</name>
    <dbReference type="NCBI Taxonomy" id="3483"/>
    <lineage>
        <taxon>Eukaryota</taxon>
        <taxon>Viridiplantae</taxon>
        <taxon>Streptophyta</taxon>
        <taxon>Embryophyta</taxon>
        <taxon>Tracheophyta</taxon>
        <taxon>Spermatophyta</taxon>
        <taxon>Magnoliopsida</taxon>
        <taxon>eudicotyledons</taxon>
        <taxon>Gunneridae</taxon>
        <taxon>Pentapetalae</taxon>
        <taxon>rosids</taxon>
        <taxon>fabids</taxon>
        <taxon>Rosales</taxon>
        <taxon>Cannabaceae</taxon>
        <taxon>Cannabis</taxon>
    </lineage>
</organism>
<dbReference type="EMBL" id="JAATIQ010000012">
    <property type="protein sequence ID" value="KAF4401457.1"/>
    <property type="molecule type" value="Genomic_DNA"/>
</dbReference>
<dbReference type="PANTHER" id="PTHR35499">
    <property type="entry name" value="OS05G0128300 PROTEIN"/>
    <property type="match status" value="1"/>
</dbReference>
<evidence type="ECO:0000313" key="4">
    <source>
        <dbReference type="Proteomes" id="UP000583929"/>
    </source>
</evidence>
<accession>A0A7J6I1L2</accession>
<feature type="compositionally biased region" description="Basic residues" evidence="1">
    <location>
        <begin position="228"/>
        <end position="238"/>
    </location>
</feature>
<evidence type="ECO:0000256" key="1">
    <source>
        <dbReference type="SAM" id="MobiDB-lite"/>
    </source>
</evidence>
<evidence type="ECO:0000313" key="3">
    <source>
        <dbReference type="EMBL" id="KAF4401457.1"/>
    </source>
</evidence>
<reference evidence="3 4" key="1">
    <citation type="journal article" date="2020" name="bioRxiv">
        <title>Sequence and annotation of 42 cannabis genomes reveals extensive copy number variation in cannabinoid synthesis and pathogen resistance genes.</title>
        <authorList>
            <person name="Mckernan K.J."/>
            <person name="Helbert Y."/>
            <person name="Kane L.T."/>
            <person name="Ebling H."/>
            <person name="Zhang L."/>
            <person name="Liu B."/>
            <person name="Eaton Z."/>
            <person name="Mclaughlin S."/>
            <person name="Kingan S."/>
            <person name="Baybayan P."/>
            <person name="Concepcion G."/>
            <person name="Jordan M."/>
            <person name="Riva A."/>
            <person name="Barbazuk W."/>
            <person name="Harkins T."/>
        </authorList>
    </citation>
    <scope>NUCLEOTIDE SEQUENCE [LARGE SCALE GENOMIC DNA]</scope>
    <source>
        <strain evidence="4">cv. Jamaican Lion 4</strain>
        <tissue evidence="3">Leaf</tissue>
    </source>
</reference>
<comment type="caution">
    <text evidence="3">The sequence shown here is derived from an EMBL/GenBank/DDBJ whole genome shotgun (WGS) entry which is preliminary data.</text>
</comment>
<dbReference type="InterPro" id="IPR032795">
    <property type="entry name" value="DUF3741-assoc"/>
</dbReference>
<proteinExistence type="predicted"/>
<dbReference type="PANTHER" id="PTHR35499:SF4">
    <property type="entry name" value="ALC-INTERACTING PROTEIN 1"/>
    <property type="match status" value="1"/>
</dbReference>
<dbReference type="AlphaFoldDB" id="A0A7J6I1L2"/>